<dbReference type="AlphaFoldDB" id="A0A7S8FB65"/>
<sequence length="209" mass="24141">MMLVATKKRKWTLWIATTIVVLYAYSVYISFFSQQLGYVYDPGTDRLFQVSLTPNISTCDKWTPLIPFHRCYLGEVGNVVYRGTLRSIEAKRNLMKENPKEWLDNQNEKIDELLSGHSTKELEFWNIEYFRTPVVPVAELLPKRLSVLENSTTDQNPDVIAADVVIARMMFNAIPAEIEVVRNAVLIRGMAARRLLTWMEVLELDELPN</sequence>
<organism evidence="2 3">
    <name type="scientific">Candidatus Nitrospira kreftii</name>
    <dbReference type="NCBI Taxonomy" id="2652173"/>
    <lineage>
        <taxon>Bacteria</taxon>
        <taxon>Pseudomonadati</taxon>
        <taxon>Nitrospirota</taxon>
        <taxon>Nitrospiria</taxon>
        <taxon>Nitrospirales</taxon>
        <taxon>Nitrospiraceae</taxon>
        <taxon>Nitrospira</taxon>
    </lineage>
</organism>
<keyword evidence="1" id="KW-0812">Transmembrane</keyword>
<name>A0A7S8FB65_9BACT</name>
<protein>
    <submittedName>
        <fullName evidence="2">Uncharacterized protein</fullName>
    </submittedName>
</protein>
<reference evidence="2 3" key="1">
    <citation type="journal article" date="2020" name="ISME J.">
        <title>Enrichment and physiological characterization of a novel comammox Nitrospira indicates ammonium inhibition of complete nitrification.</title>
        <authorList>
            <person name="Sakoula D."/>
            <person name="Koch H."/>
            <person name="Frank J."/>
            <person name="Jetten M.S.M."/>
            <person name="van Kessel M.A.H.J."/>
            <person name="Lucker S."/>
        </authorList>
    </citation>
    <scope>NUCLEOTIDE SEQUENCE [LARGE SCALE GENOMIC DNA]</scope>
    <source>
        <strain evidence="2">Comreactor17</strain>
    </source>
</reference>
<gene>
    <name evidence="2" type="ORF">Nkreftii_000392</name>
</gene>
<evidence type="ECO:0000313" key="3">
    <source>
        <dbReference type="Proteomes" id="UP000593737"/>
    </source>
</evidence>
<keyword evidence="1" id="KW-1133">Transmembrane helix</keyword>
<feature type="transmembrane region" description="Helical" evidence="1">
    <location>
        <begin position="12"/>
        <end position="32"/>
    </location>
</feature>
<dbReference type="Proteomes" id="UP000593737">
    <property type="component" value="Chromosome"/>
</dbReference>
<dbReference type="KEGG" id="nkf:Nkreftii_000392"/>
<keyword evidence="1" id="KW-0472">Membrane</keyword>
<dbReference type="EMBL" id="CP047423">
    <property type="protein sequence ID" value="QPD02618.1"/>
    <property type="molecule type" value="Genomic_DNA"/>
</dbReference>
<evidence type="ECO:0000256" key="1">
    <source>
        <dbReference type="SAM" id="Phobius"/>
    </source>
</evidence>
<evidence type="ECO:0000313" key="2">
    <source>
        <dbReference type="EMBL" id="QPD02618.1"/>
    </source>
</evidence>
<proteinExistence type="predicted"/>
<accession>A0A7S8FB65</accession>